<accession>A0A6J4SVJ6</accession>
<dbReference type="EMBL" id="CADCVZ010000026">
    <property type="protein sequence ID" value="CAA9506676.1"/>
    <property type="molecule type" value="Genomic_DNA"/>
</dbReference>
<keyword evidence="2" id="KW-0479">Metal-binding</keyword>
<reference evidence="4" key="1">
    <citation type="submission" date="2020-02" db="EMBL/GenBank/DDBJ databases">
        <authorList>
            <person name="Meier V. D."/>
        </authorList>
    </citation>
    <scope>NUCLEOTIDE SEQUENCE</scope>
    <source>
        <strain evidence="4">AVDCRST_MAG09</strain>
    </source>
</reference>
<dbReference type="AlphaFoldDB" id="A0A6J4SVJ6"/>
<dbReference type="Gene3D" id="3.90.850.10">
    <property type="entry name" value="Fumarylacetoacetase-like, C-terminal domain"/>
    <property type="match status" value="1"/>
</dbReference>
<dbReference type="InterPro" id="IPR011234">
    <property type="entry name" value="Fumarylacetoacetase-like_C"/>
</dbReference>
<dbReference type="SUPFAM" id="SSF56529">
    <property type="entry name" value="FAH"/>
    <property type="match status" value="1"/>
</dbReference>
<feature type="domain" description="Fumarylacetoacetase-like C-terminal" evidence="3">
    <location>
        <begin position="205"/>
        <end position="345"/>
    </location>
</feature>
<organism evidence="4">
    <name type="scientific">uncultured Sphingomonas sp</name>
    <dbReference type="NCBI Taxonomy" id="158754"/>
    <lineage>
        <taxon>Bacteria</taxon>
        <taxon>Pseudomonadati</taxon>
        <taxon>Pseudomonadota</taxon>
        <taxon>Alphaproteobacteria</taxon>
        <taxon>Sphingomonadales</taxon>
        <taxon>Sphingomonadaceae</taxon>
        <taxon>Sphingomonas</taxon>
        <taxon>environmental samples</taxon>
    </lineage>
</organism>
<dbReference type="InterPro" id="IPR051121">
    <property type="entry name" value="FAH"/>
</dbReference>
<dbReference type="Pfam" id="PF01557">
    <property type="entry name" value="FAA_hydrolase"/>
    <property type="match status" value="1"/>
</dbReference>
<dbReference type="GO" id="GO:0044281">
    <property type="term" value="P:small molecule metabolic process"/>
    <property type="evidence" value="ECO:0007669"/>
    <property type="project" value="UniProtKB-ARBA"/>
</dbReference>
<proteinExistence type="inferred from homology"/>
<sequence length="376" mass="40501">MQLSTSAMLPADHRDAVLAGRLLLEAGPTPVLIRNGMVEDVSRAAPTLADLFDLPDPIAARGAPLFSVEQLRAEQLLAPVDLQVVKAAGVTFAISAIERVIEEGARGDYQQAAAIRDKLEQRIGGAIRSVVPGTPDASRLKQVLLEEGLWSQYLEVAIGPDAEIFTKTALLASVGSGAPIGVRSDSDWNNPEPEVVLLVNSRGEIRGATLGNDVNLRDFEGRSALLLSKAKDNNASCAIGPFVRLFDDGFTLDDVREAVVELEITGEDGFVLQGRSLMGEISRDPEELVRQALSEHHYPDGFALFLGTLFAPTQDREEPGRGFTHKVGDMVRISSEKLGTLVNPVTTSKAAPPWRFGVRALMRNLAERQLLTPANA</sequence>
<protein>
    <submittedName>
        <fullName evidence="4">Predicted 2-keto-3-deoxyxylonate dehydratase</fullName>
    </submittedName>
</protein>
<comment type="similarity">
    <text evidence="1">Belongs to the FAH family.</text>
</comment>
<dbReference type="PANTHER" id="PTHR42796:SF7">
    <property type="entry name" value="2-DEHYDRO-3-DEOXY-D-ARABINONATE DEHYDRATASE"/>
    <property type="match status" value="1"/>
</dbReference>
<evidence type="ECO:0000256" key="1">
    <source>
        <dbReference type="ARBA" id="ARBA00010211"/>
    </source>
</evidence>
<dbReference type="PANTHER" id="PTHR42796">
    <property type="entry name" value="FUMARYLACETOACETATE HYDROLASE DOMAIN-CONTAINING PROTEIN 2A-RELATED"/>
    <property type="match status" value="1"/>
</dbReference>
<name>A0A6J4SVJ6_9SPHN</name>
<evidence type="ECO:0000259" key="3">
    <source>
        <dbReference type="Pfam" id="PF01557"/>
    </source>
</evidence>
<dbReference type="GO" id="GO:0046872">
    <property type="term" value="F:metal ion binding"/>
    <property type="evidence" value="ECO:0007669"/>
    <property type="project" value="UniProtKB-KW"/>
</dbReference>
<dbReference type="GO" id="GO:0003824">
    <property type="term" value="F:catalytic activity"/>
    <property type="evidence" value="ECO:0007669"/>
    <property type="project" value="InterPro"/>
</dbReference>
<evidence type="ECO:0000313" key="4">
    <source>
        <dbReference type="EMBL" id="CAA9506676.1"/>
    </source>
</evidence>
<dbReference type="InterPro" id="IPR036663">
    <property type="entry name" value="Fumarylacetoacetase_C_sf"/>
</dbReference>
<dbReference type="RefSeq" id="WP_294172948.1">
    <property type="nucleotide sequence ID" value="NZ_CADCVZ010000026.1"/>
</dbReference>
<gene>
    <name evidence="4" type="ORF">AVDCRST_MAG09-1098</name>
</gene>
<evidence type="ECO:0000256" key="2">
    <source>
        <dbReference type="ARBA" id="ARBA00022723"/>
    </source>
</evidence>